<evidence type="ECO:0000313" key="1">
    <source>
        <dbReference type="EMBL" id="PIQ88501.1"/>
    </source>
</evidence>
<gene>
    <name evidence="1" type="ORF">COV72_08010</name>
</gene>
<organism evidence="1 2">
    <name type="scientific">Candidatus Ghiorseimicrobium undicola</name>
    <dbReference type="NCBI Taxonomy" id="1974746"/>
    <lineage>
        <taxon>Bacteria</taxon>
        <taxon>Pseudomonadati</taxon>
        <taxon>Candidatus Omnitrophota</taxon>
        <taxon>Candidatus Ghiorseimicrobium</taxon>
    </lineage>
</organism>
<comment type="caution">
    <text evidence="1">The sequence shown here is derived from an EMBL/GenBank/DDBJ whole genome shotgun (WGS) entry which is preliminary data.</text>
</comment>
<accession>A0A2H0LVU1</accession>
<dbReference type="Proteomes" id="UP000229641">
    <property type="component" value="Unassembled WGS sequence"/>
</dbReference>
<evidence type="ECO:0000313" key="2">
    <source>
        <dbReference type="Proteomes" id="UP000229641"/>
    </source>
</evidence>
<dbReference type="AlphaFoldDB" id="A0A2H0LVU1"/>
<proteinExistence type="predicted"/>
<sequence length="121" mass="13938">MSDMGMHIANLNELLNKRTLLIKKLCSLKHILRGTIVKQGNVCGKAVCICKRKNNPVLHGPYNYLSNRSRASINTIFLTKQKLPYAKIGILEYNKAIDVIYQIAEINFKILRYHHARLPYE</sequence>
<dbReference type="EMBL" id="PCWA01000099">
    <property type="protein sequence ID" value="PIQ88501.1"/>
    <property type="molecule type" value="Genomic_DNA"/>
</dbReference>
<protein>
    <submittedName>
        <fullName evidence="1">Uncharacterized protein</fullName>
    </submittedName>
</protein>
<reference evidence="1 2" key="1">
    <citation type="submission" date="2017-09" db="EMBL/GenBank/DDBJ databases">
        <title>Depth-based differentiation of microbial function through sediment-hosted aquifers and enrichment of novel symbionts in the deep terrestrial subsurface.</title>
        <authorList>
            <person name="Probst A.J."/>
            <person name="Ladd B."/>
            <person name="Jarett J.K."/>
            <person name="Geller-Mcgrath D.E."/>
            <person name="Sieber C.M."/>
            <person name="Emerson J.B."/>
            <person name="Anantharaman K."/>
            <person name="Thomas B.C."/>
            <person name="Malmstrom R."/>
            <person name="Stieglmeier M."/>
            <person name="Klingl A."/>
            <person name="Woyke T."/>
            <person name="Ryan C.M."/>
            <person name="Banfield J.F."/>
        </authorList>
    </citation>
    <scope>NUCLEOTIDE SEQUENCE [LARGE SCALE GENOMIC DNA]</scope>
    <source>
        <strain evidence="1">CG11_big_fil_rev_8_21_14_0_20_42_13</strain>
    </source>
</reference>
<name>A0A2H0LVU1_9BACT</name>